<proteinExistence type="predicted"/>
<gene>
    <name evidence="1" type="ORF">SAMN02583745_01320</name>
</gene>
<dbReference type="AlphaFoldDB" id="A0A1I0BM11"/>
<evidence type="ECO:0000313" key="2">
    <source>
        <dbReference type="Proteomes" id="UP000242642"/>
    </source>
</evidence>
<reference evidence="2" key="1">
    <citation type="submission" date="2016-10" db="EMBL/GenBank/DDBJ databases">
        <authorList>
            <person name="Varghese N."/>
            <person name="Submissions S."/>
        </authorList>
    </citation>
    <scope>NUCLEOTIDE SEQUENCE [LARGE SCALE GENOMIC DNA]</scope>
    <source>
        <strain evidence="2">DSM 18579</strain>
    </source>
</reference>
<protein>
    <submittedName>
        <fullName evidence="1">Uncharacterized protein</fullName>
    </submittedName>
</protein>
<sequence>MKPRKRLSPNSHGVLRNRKRRILLQQRCRSGVFFKISEIKHEKIDWQIVELLT</sequence>
<dbReference type="EMBL" id="FOHV01000008">
    <property type="protein sequence ID" value="SET08040.1"/>
    <property type="molecule type" value="Genomic_DNA"/>
</dbReference>
<dbReference type="STRING" id="1123402.SAMN02583745_01320"/>
<dbReference type="RefSeq" id="WP_177168600.1">
    <property type="nucleotide sequence ID" value="NZ_FOHV01000008.1"/>
</dbReference>
<evidence type="ECO:0000313" key="1">
    <source>
        <dbReference type="EMBL" id="SET08040.1"/>
    </source>
</evidence>
<organism evidence="1 2">
    <name type="scientific">Thorsellia anophelis DSM 18579</name>
    <dbReference type="NCBI Taxonomy" id="1123402"/>
    <lineage>
        <taxon>Bacteria</taxon>
        <taxon>Pseudomonadati</taxon>
        <taxon>Pseudomonadota</taxon>
        <taxon>Gammaproteobacteria</taxon>
        <taxon>Enterobacterales</taxon>
        <taxon>Thorselliaceae</taxon>
        <taxon>Thorsellia</taxon>
    </lineage>
</organism>
<dbReference type="Proteomes" id="UP000242642">
    <property type="component" value="Unassembled WGS sequence"/>
</dbReference>
<name>A0A1I0BM11_9GAMM</name>
<accession>A0A1I0BM11</accession>
<keyword evidence="2" id="KW-1185">Reference proteome</keyword>